<protein>
    <recommendedName>
        <fullName evidence="3">Sialate O-acetylesterase domain-containing protein</fullName>
    </recommendedName>
</protein>
<dbReference type="AlphaFoldDB" id="A0A561QSA1"/>
<name>A0A561QSA1_9HYPH</name>
<evidence type="ECO:0008006" key="3">
    <source>
        <dbReference type="Google" id="ProtNLM"/>
    </source>
</evidence>
<dbReference type="OrthoDB" id="7779280at2"/>
<dbReference type="GO" id="GO:0016788">
    <property type="term" value="F:hydrolase activity, acting on ester bonds"/>
    <property type="evidence" value="ECO:0007669"/>
    <property type="project" value="UniProtKB-ARBA"/>
</dbReference>
<accession>A0A561QSA1</accession>
<reference evidence="1 2" key="1">
    <citation type="submission" date="2019-06" db="EMBL/GenBank/DDBJ databases">
        <title>Sorghum-associated microbial communities from plants grown in Nebraska, USA.</title>
        <authorList>
            <person name="Schachtman D."/>
        </authorList>
    </citation>
    <scope>NUCLEOTIDE SEQUENCE [LARGE SCALE GENOMIC DNA]</scope>
    <source>
        <strain evidence="1 2">1225</strain>
    </source>
</reference>
<dbReference type="RefSeq" id="WP_145638968.1">
    <property type="nucleotide sequence ID" value="NZ_VIWP01000004.1"/>
</dbReference>
<gene>
    <name evidence="1" type="ORF">FHW37_104550</name>
</gene>
<dbReference type="InterPro" id="IPR036514">
    <property type="entry name" value="SGNH_hydro_sf"/>
</dbReference>
<sequence>MALGLTRRGAEVFAPTNSNGTARRVVNEEVQTYTTELEASIDAALAGSIRMESWAALASVTGTKVGQAAEVPSDAGTHTDPVAGGTVNNAGIYRWSASPAGWRRVGNYFDPNGAPTSTILGRQTAGTGVIEYLTAVAVKVMLALNNVNNTSDANKPISIAQQAAFDIVSIRDLQGLLSEYASWGVVDQTTGKPLMTLDFDGRAWLLRSNEVPLLDDTYSHVIGGESGTVGLGFRHDGGVEIAGQTFNALMHADYKTVRTDYAGRVISATDYDDVDLIVTRYTAWVSGGNAYLWSAATKRISKLTNTGNIAHVSLAGGLLRLIIDDGTPTGLTIETPLIGSADTISADVSRLLHLPSSGQSNSVGAANATVLTPTPPRAGRALMYGIGPRVLGNDQNQQYFRPIPGYFLNDIVDAQEIRSGGNGETHMTSSLYQLTGVRPIQDAALGALYGIGSADYATVKKGTIAWNNLVLGCWRARLKAAMLGLDFQIPALCWDQGEGNAGGAAGVYLAALQELQTDITALVGQMNGLPASGQVPVVYSQLASFPNYSAGPNVPLDQLAAFLANPTKCVLIGPKYQYTYVDGAHMDANGQHLQGAMMGRAIGQLMAGSSPKPLYALSAVRTGAQVLVTYNVPSGSLTLDTVGVTDPGSYGFKWSDAGNGNTVTINSVAIASATTLLITLSAVPTGTDQAIRVALDAAAGTGTGRAVGARCCLRDTSPDTDRLGQKMYNWACHQRIAVTL</sequence>
<proteinExistence type="predicted"/>
<keyword evidence="2" id="KW-1185">Reference proteome</keyword>
<dbReference type="Proteomes" id="UP000320653">
    <property type="component" value="Unassembled WGS sequence"/>
</dbReference>
<dbReference type="Gene3D" id="3.40.50.1110">
    <property type="entry name" value="SGNH hydrolase"/>
    <property type="match status" value="1"/>
</dbReference>
<evidence type="ECO:0000313" key="1">
    <source>
        <dbReference type="EMBL" id="TWF53273.1"/>
    </source>
</evidence>
<comment type="caution">
    <text evidence="1">The sequence shown here is derived from an EMBL/GenBank/DDBJ whole genome shotgun (WGS) entry which is preliminary data.</text>
</comment>
<evidence type="ECO:0000313" key="2">
    <source>
        <dbReference type="Proteomes" id="UP000320653"/>
    </source>
</evidence>
<dbReference type="SUPFAM" id="SSF52266">
    <property type="entry name" value="SGNH hydrolase"/>
    <property type="match status" value="1"/>
</dbReference>
<dbReference type="EMBL" id="VIWP01000004">
    <property type="protein sequence ID" value="TWF53273.1"/>
    <property type="molecule type" value="Genomic_DNA"/>
</dbReference>
<organism evidence="1 2">
    <name type="scientific">Neorhizobium alkalisoli</name>
    <dbReference type="NCBI Taxonomy" id="528178"/>
    <lineage>
        <taxon>Bacteria</taxon>
        <taxon>Pseudomonadati</taxon>
        <taxon>Pseudomonadota</taxon>
        <taxon>Alphaproteobacteria</taxon>
        <taxon>Hyphomicrobiales</taxon>
        <taxon>Rhizobiaceae</taxon>
        <taxon>Rhizobium/Agrobacterium group</taxon>
        <taxon>Neorhizobium</taxon>
    </lineage>
</organism>